<accession>J9GZ56</accession>
<dbReference type="UniPathway" id="UPA00031">
    <property type="reaction ID" value="UER00008"/>
</dbReference>
<dbReference type="SUPFAM" id="SSF141734">
    <property type="entry name" value="HisI-like"/>
    <property type="match status" value="1"/>
</dbReference>
<dbReference type="InterPro" id="IPR038019">
    <property type="entry name" value="PRib_AMP_CycHydrolase_sf"/>
</dbReference>
<evidence type="ECO:0000259" key="7">
    <source>
        <dbReference type="Pfam" id="PF01502"/>
    </source>
</evidence>
<keyword evidence="5 8" id="KW-0378">Hydrolase</keyword>
<evidence type="ECO:0000256" key="4">
    <source>
        <dbReference type="ARBA" id="ARBA00022605"/>
    </source>
</evidence>
<evidence type="ECO:0000313" key="8">
    <source>
        <dbReference type="EMBL" id="EJX06180.1"/>
    </source>
</evidence>
<gene>
    <name evidence="8" type="ORF">EVA_05712</name>
</gene>
<protein>
    <recommendedName>
        <fullName evidence="3">phosphoribosyl-AMP cyclohydrolase</fullName>
        <ecNumber evidence="3">3.5.4.19</ecNumber>
    </recommendedName>
</protein>
<keyword evidence="4" id="KW-0028">Amino-acid biosynthesis</keyword>
<dbReference type="AlphaFoldDB" id="J9GZ56"/>
<comment type="catalytic activity">
    <reaction evidence="1">
        <text>1-(5-phospho-beta-D-ribosyl)-5'-AMP + H2O = 1-(5-phospho-beta-D-ribosyl)-5-[(5-phospho-beta-D-ribosylamino)methylideneamino]imidazole-4-carboxamide</text>
        <dbReference type="Rhea" id="RHEA:20049"/>
        <dbReference type="ChEBI" id="CHEBI:15377"/>
        <dbReference type="ChEBI" id="CHEBI:58435"/>
        <dbReference type="ChEBI" id="CHEBI:59457"/>
        <dbReference type="EC" id="3.5.4.19"/>
    </reaction>
</comment>
<evidence type="ECO:0000256" key="2">
    <source>
        <dbReference type="ARBA" id="ARBA00005169"/>
    </source>
</evidence>
<dbReference type="Gene3D" id="3.10.20.810">
    <property type="entry name" value="Phosphoribosyl-AMP cyclohydrolase"/>
    <property type="match status" value="1"/>
</dbReference>
<reference evidence="8" key="1">
    <citation type="journal article" date="2012" name="PLoS ONE">
        <title>Gene sets for utilization of primary and secondary nutrition supplies in the distal gut of endangered iberian lynx.</title>
        <authorList>
            <person name="Alcaide M."/>
            <person name="Messina E."/>
            <person name="Richter M."/>
            <person name="Bargiela R."/>
            <person name="Peplies J."/>
            <person name="Huws S.A."/>
            <person name="Newbold C.J."/>
            <person name="Golyshin P.N."/>
            <person name="Simon M.A."/>
            <person name="Lopez G."/>
            <person name="Yakimov M.M."/>
            <person name="Ferrer M."/>
        </authorList>
    </citation>
    <scope>NUCLEOTIDE SEQUENCE</scope>
</reference>
<evidence type="ECO:0000256" key="5">
    <source>
        <dbReference type="ARBA" id="ARBA00022801"/>
    </source>
</evidence>
<feature type="domain" description="Phosphoribosyl-AMP cyclohydrolase" evidence="7">
    <location>
        <begin position="49"/>
        <end position="122"/>
    </location>
</feature>
<keyword evidence="6" id="KW-0368">Histidine biosynthesis</keyword>
<name>J9GZ56_9ZZZZ</name>
<dbReference type="GO" id="GO:0004635">
    <property type="term" value="F:phosphoribosyl-AMP cyclohydrolase activity"/>
    <property type="evidence" value="ECO:0007669"/>
    <property type="project" value="UniProtKB-EC"/>
</dbReference>
<dbReference type="GO" id="GO:0000105">
    <property type="term" value="P:L-histidine biosynthetic process"/>
    <property type="evidence" value="ECO:0007669"/>
    <property type="project" value="UniProtKB-UniPathway"/>
</dbReference>
<evidence type="ECO:0000256" key="6">
    <source>
        <dbReference type="ARBA" id="ARBA00023102"/>
    </source>
</evidence>
<evidence type="ECO:0000256" key="1">
    <source>
        <dbReference type="ARBA" id="ARBA00000024"/>
    </source>
</evidence>
<dbReference type="FunFam" id="3.10.20.810:FF:000001">
    <property type="entry name" value="Histidine biosynthesis bifunctional protein HisIE"/>
    <property type="match status" value="1"/>
</dbReference>
<proteinExistence type="predicted"/>
<dbReference type="PANTHER" id="PTHR42945:SF1">
    <property type="entry name" value="HISTIDINE BIOSYNTHESIS BIFUNCTIONAL PROTEIN HIS7"/>
    <property type="match status" value="1"/>
</dbReference>
<comment type="pathway">
    <text evidence="2">Amino-acid biosynthesis; L-histidine biosynthesis; L-histidine from 5-phospho-alpha-D-ribose 1-diphosphate: step 3/9.</text>
</comment>
<evidence type="ECO:0000256" key="3">
    <source>
        <dbReference type="ARBA" id="ARBA00012721"/>
    </source>
</evidence>
<comment type="caution">
    <text evidence="8">The sequence shown here is derived from an EMBL/GenBank/DDBJ whole genome shotgun (WGS) entry which is preliminary data.</text>
</comment>
<organism evidence="8">
    <name type="scientific">gut metagenome</name>
    <dbReference type="NCBI Taxonomy" id="749906"/>
    <lineage>
        <taxon>unclassified sequences</taxon>
        <taxon>metagenomes</taxon>
        <taxon>organismal metagenomes</taxon>
    </lineage>
</organism>
<dbReference type="EC" id="3.5.4.19" evidence="3"/>
<dbReference type="Pfam" id="PF01502">
    <property type="entry name" value="PRA-CH"/>
    <property type="match status" value="1"/>
</dbReference>
<dbReference type="GO" id="GO:0004636">
    <property type="term" value="F:phosphoribosyl-ATP diphosphatase activity"/>
    <property type="evidence" value="ECO:0007669"/>
    <property type="project" value="UniProtKB-ARBA"/>
</dbReference>
<dbReference type="NCBIfam" id="NF000768">
    <property type="entry name" value="PRK00051.1"/>
    <property type="match status" value="1"/>
</dbReference>
<dbReference type="InterPro" id="IPR002496">
    <property type="entry name" value="PRib_AMP_CycHydrolase_dom"/>
</dbReference>
<dbReference type="PANTHER" id="PTHR42945">
    <property type="entry name" value="HISTIDINE BIOSYNTHESIS BIFUNCTIONAL PROTEIN"/>
    <property type="match status" value="1"/>
</dbReference>
<sequence>MKQKDDFRVDGSGLIRRRKIMAWTDEIHFDEEGLVPVIVQDAKTERVLMFGWANREALERTVATGKGVYFSKSRGQVWVKGASSGNEQHVVGMQLDVSGEAVIYRVEQVGGVACHTGHVSTFWRELHSGGWVESEPVIRDPQEMYHQSSL</sequence>
<dbReference type="EMBL" id="AMCI01001237">
    <property type="protein sequence ID" value="EJX06180.1"/>
    <property type="molecule type" value="Genomic_DNA"/>
</dbReference>